<organism evidence="1 2">
    <name type="scientific">Sphingobacterium spiritivorum</name>
    <name type="common">Flavobacterium spiritivorum</name>
    <dbReference type="NCBI Taxonomy" id="258"/>
    <lineage>
        <taxon>Bacteria</taxon>
        <taxon>Pseudomonadati</taxon>
        <taxon>Bacteroidota</taxon>
        <taxon>Sphingobacteriia</taxon>
        <taxon>Sphingobacteriales</taxon>
        <taxon>Sphingobacteriaceae</taxon>
        <taxon>Sphingobacterium</taxon>
    </lineage>
</organism>
<sequence>MSYLKNIILSKKDELPKPIEKLANQFYNKIKNNYYPDSKNVIKLKPFSTIELNNFLLECLVEYDKTERLYTEHHDIAGLRSVWAVLAFSGEQNVLDYFEDLIQKYITGKAFYLNFLFELFGYPDVEHPLYEKIKTHYDRISADLPAYTLLKKLEIEPPSKYDWSISVKLTTDGEWFTPNQLTDNQKERRFSFDLQLGPPRTLGNTYEINIENDLSQKRKRIRFSDSEIFEIDVDKTAIKHPDLLNLNEFLLEVENYFNIRFNFDKIANLSVSKGIKRKQIEEWIQQKFKN</sequence>
<proteinExistence type="predicted"/>
<evidence type="ECO:0000313" key="2">
    <source>
        <dbReference type="Proteomes" id="UP000254893"/>
    </source>
</evidence>
<protein>
    <submittedName>
        <fullName evidence="1">Uncharacterized protein</fullName>
    </submittedName>
</protein>
<dbReference type="AlphaFoldDB" id="A0A380BRF5"/>
<gene>
    <name evidence="1" type="ORF">NCTC11388_01482</name>
</gene>
<dbReference type="Proteomes" id="UP000254893">
    <property type="component" value="Unassembled WGS sequence"/>
</dbReference>
<dbReference type="EMBL" id="UGYW01000002">
    <property type="protein sequence ID" value="SUJ04688.1"/>
    <property type="molecule type" value="Genomic_DNA"/>
</dbReference>
<evidence type="ECO:0000313" key="1">
    <source>
        <dbReference type="EMBL" id="SUJ04688.1"/>
    </source>
</evidence>
<reference evidence="1 2" key="1">
    <citation type="submission" date="2018-06" db="EMBL/GenBank/DDBJ databases">
        <authorList>
            <consortium name="Pathogen Informatics"/>
            <person name="Doyle S."/>
        </authorList>
    </citation>
    <scope>NUCLEOTIDE SEQUENCE [LARGE SCALE GENOMIC DNA]</scope>
    <source>
        <strain evidence="1 2">NCTC11388</strain>
    </source>
</reference>
<name>A0A380BRF5_SPHSI</name>
<accession>A0A380BRF5</accession>